<comment type="caution">
    <text evidence="9">The sequence shown here is derived from an EMBL/GenBank/DDBJ whole genome shotgun (WGS) entry which is preliminary data.</text>
</comment>
<keyword evidence="4" id="KW-1134">Transmembrane beta strand</keyword>
<protein>
    <recommendedName>
        <fullName evidence="11">Outer membrane efflux protein</fullName>
    </recommendedName>
</protein>
<dbReference type="EMBL" id="BAABFO010000009">
    <property type="protein sequence ID" value="GAA4332714.1"/>
    <property type="molecule type" value="Genomic_DNA"/>
</dbReference>
<evidence type="ECO:0000256" key="5">
    <source>
        <dbReference type="ARBA" id="ARBA00022692"/>
    </source>
</evidence>
<dbReference type="Gene3D" id="1.20.1600.10">
    <property type="entry name" value="Outer membrane efflux proteins (OEP)"/>
    <property type="match status" value="1"/>
</dbReference>
<evidence type="ECO:0000256" key="2">
    <source>
        <dbReference type="ARBA" id="ARBA00007613"/>
    </source>
</evidence>
<keyword evidence="8" id="KW-0732">Signal</keyword>
<proteinExistence type="inferred from homology"/>
<evidence type="ECO:0000256" key="7">
    <source>
        <dbReference type="ARBA" id="ARBA00023237"/>
    </source>
</evidence>
<keyword evidence="3" id="KW-0813">Transport</keyword>
<comment type="similarity">
    <text evidence="2">Belongs to the outer membrane factor (OMF) (TC 1.B.17) family.</text>
</comment>
<evidence type="ECO:0000256" key="6">
    <source>
        <dbReference type="ARBA" id="ARBA00023136"/>
    </source>
</evidence>
<keyword evidence="6" id="KW-0472">Membrane</keyword>
<comment type="subcellular location">
    <subcellularLocation>
        <location evidence="1">Cell outer membrane</location>
    </subcellularLocation>
</comment>
<dbReference type="InterPro" id="IPR003423">
    <property type="entry name" value="OMP_efflux"/>
</dbReference>
<dbReference type="Pfam" id="PF02321">
    <property type="entry name" value="OEP"/>
    <property type="match status" value="1"/>
</dbReference>
<organism evidence="9 10">
    <name type="scientific">Pigmentiphaga soli</name>
    <dbReference type="NCBI Taxonomy" id="1007095"/>
    <lineage>
        <taxon>Bacteria</taxon>
        <taxon>Pseudomonadati</taxon>
        <taxon>Pseudomonadota</taxon>
        <taxon>Betaproteobacteria</taxon>
        <taxon>Burkholderiales</taxon>
        <taxon>Alcaligenaceae</taxon>
        <taxon>Pigmentiphaga</taxon>
    </lineage>
</organism>
<evidence type="ECO:0000256" key="4">
    <source>
        <dbReference type="ARBA" id="ARBA00022452"/>
    </source>
</evidence>
<evidence type="ECO:0008006" key="11">
    <source>
        <dbReference type="Google" id="ProtNLM"/>
    </source>
</evidence>
<dbReference type="PANTHER" id="PTHR30026:SF23">
    <property type="entry name" value="TO APRF-PUTATIVE OUTER MEMBRANE EFFLUX PROTEIN OR SECRETED ALKALINE PHOSPHATASE-RELATED"/>
    <property type="match status" value="1"/>
</dbReference>
<name>A0ABP8H0P5_9BURK</name>
<sequence>MLMAALGIVATPAASRAAGPAAVALFQYAAAPAADAPQAPAGPALPGNVLDPRRFMQLMAARNAEIAYAQLQADIADRGVEAESTVYQPTLYGGVRHEQRHRQRTVEEQLSTLLSNASVLDENVNSVETGVRFRAFTGGEFSVGINNSDRRNNLIAQSTGQTLESSASVVITMKQPLLKGAGRDVVETDLRVAELESSIGRWQYRQQLLKMGGDALGAYWQLQKAYLVHPIRLALLRNARESLQDTRELVRSGRVPATAESEARTIVSTRESDVYKSAQAISEAEARIRVLLDLPPEDGKWTLGDWSDISDPGAASFEARWKQAVDASPSYRVAQLRVEQNQYRLKFAENQKLPQLDLQASYGASGLARGQHDAVSLASRTRYPDWYVGVGFEMPIGSVTRASAQYEGQILKLKQSELEARNVRNSLANDLRSRSEGYEYTLRDVEQLRADLASRTELLHADEEAFRQGLAPHARLLRRQADVLESRLRLLDGEARLHAARTLLSMSEGTLLAEYGIEVSP</sequence>
<dbReference type="RefSeq" id="WP_345249483.1">
    <property type="nucleotide sequence ID" value="NZ_BAABFO010000009.1"/>
</dbReference>
<evidence type="ECO:0000256" key="1">
    <source>
        <dbReference type="ARBA" id="ARBA00004442"/>
    </source>
</evidence>
<dbReference type="SUPFAM" id="SSF56954">
    <property type="entry name" value="Outer membrane efflux proteins (OEP)"/>
    <property type="match status" value="1"/>
</dbReference>
<keyword evidence="5" id="KW-0812">Transmembrane</keyword>
<gene>
    <name evidence="9" type="ORF">GCM10023144_23080</name>
</gene>
<keyword evidence="10" id="KW-1185">Reference proteome</keyword>
<feature type="signal peptide" evidence="8">
    <location>
        <begin position="1"/>
        <end position="17"/>
    </location>
</feature>
<evidence type="ECO:0000256" key="8">
    <source>
        <dbReference type="SAM" id="SignalP"/>
    </source>
</evidence>
<dbReference type="InterPro" id="IPR051906">
    <property type="entry name" value="TolC-like"/>
</dbReference>
<dbReference type="Proteomes" id="UP001501671">
    <property type="component" value="Unassembled WGS sequence"/>
</dbReference>
<evidence type="ECO:0000256" key="3">
    <source>
        <dbReference type="ARBA" id="ARBA00022448"/>
    </source>
</evidence>
<reference evidence="10" key="1">
    <citation type="journal article" date="2019" name="Int. J. Syst. Evol. Microbiol.">
        <title>The Global Catalogue of Microorganisms (GCM) 10K type strain sequencing project: providing services to taxonomists for standard genome sequencing and annotation.</title>
        <authorList>
            <consortium name="The Broad Institute Genomics Platform"/>
            <consortium name="The Broad Institute Genome Sequencing Center for Infectious Disease"/>
            <person name="Wu L."/>
            <person name="Ma J."/>
        </authorList>
    </citation>
    <scope>NUCLEOTIDE SEQUENCE [LARGE SCALE GENOMIC DNA]</scope>
    <source>
        <strain evidence="10">JCM 17666</strain>
    </source>
</reference>
<evidence type="ECO:0000313" key="10">
    <source>
        <dbReference type="Proteomes" id="UP001501671"/>
    </source>
</evidence>
<evidence type="ECO:0000313" key="9">
    <source>
        <dbReference type="EMBL" id="GAA4332714.1"/>
    </source>
</evidence>
<accession>A0ABP8H0P5</accession>
<keyword evidence="7" id="KW-0998">Cell outer membrane</keyword>
<feature type="chain" id="PRO_5046099936" description="Outer membrane efflux protein" evidence="8">
    <location>
        <begin position="18"/>
        <end position="521"/>
    </location>
</feature>
<dbReference type="PANTHER" id="PTHR30026">
    <property type="entry name" value="OUTER MEMBRANE PROTEIN TOLC"/>
    <property type="match status" value="1"/>
</dbReference>